<comment type="caution">
    <text evidence="2">The sequence shown here is derived from an EMBL/GenBank/DDBJ whole genome shotgun (WGS) entry which is preliminary data.</text>
</comment>
<dbReference type="OrthoDB" id="2886991at2"/>
<accession>A0A150MCB5</accession>
<dbReference type="Pfam" id="PF04341">
    <property type="entry name" value="DUF485"/>
    <property type="match status" value="1"/>
</dbReference>
<gene>
    <name evidence="2" type="ORF">B4135_1611</name>
</gene>
<evidence type="ECO:0000313" key="3">
    <source>
        <dbReference type="Proteomes" id="UP000075683"/>
    </source>
</evidence>
<evidence type="ECO:0008006" key="4">
    <source>
        <dbReference type="Google" id="ProtNLM"/>
    </source>
</evidence>
<protein>
    <recommendedName>
        <fullName evidence="4">DUF485 domain-containing protein</fullName>
    </recommendedName>
</protein>
<proteinExistence type="predicted"/>
<keyword evidence="1" id="KW-0812">Transmembrane</keyword>
<feature type="transmembrane region" description="Helical" evidence="1">
    <location>
        <begin position="35"/>
        <end position="57"/>
    </location>
</feature>
<reference evidence="2 3" key="1">
    <citation type="submission" date="2016-01" db="EMBL/GenBank/DDBJ databases">
        <title>Draft Genome Sequences of Seven Thermophilic Sporeformers Isolated from Foods.</title>
        <authorList>
            <person name="Berendsen E.M."/>
            <person name="Wells-Bennik M.H."/>
            <person name="Krawcyk A.O."/>
            <person name="De Jong A."/>
            <person name="Holsappel S."/>
            <person name="Eijlander R.T."/>
            <person name="Kuipers O.P."/>
        </authorList>
    </citation>
    <scope>NUCLEOTIDE SEQUENCE [LARGE SCALE GENOMIC DNA]</scope>
    <source>
        <strain evidence="2 3">B4135</strain>
    </source>
</reference>
<name>A0A150MCB5_9BACI</name>
<dbReference type="AlphaFoldDB" id="A0A150MCB5"/>
<sequence>MTQNEWIPSGASRIDFEQVAESDQFRQFLKRKRKFLVPMTIFFMVFYFLLPICTSYTKFLNTPAIGDISWTWIFAFSQFVMVWVLSAIYVRKANSFDEEAEQIIRDQLKGE</sequence>
<dbReference type="InterPro" id="IPR007436">
    <property type="entry name" value="DUF485"/>
</dbReference>
<organism evidence="2 3">
    <name type="scientific">Caldibacillus debilis</name>
    <dbReference type="NCBI Taxonomy" id="301148"/>
    <lineage>
        <taxon>Bacteria</taxon>
        <taxon>Bacillati</taxon>
        <taxon>Bacillota</taxon>
        <taxon>Bacilli</taxon>
        <taxon>Bacillales</taxon>
        <taxon>Bacillaceae</taxon>
        <taxon>Caldibacillus</taxon>
    </lineage>
</organism>
<evidence type="ECO:0000256" key="1">
    <source>
        <dbReference type="SAM" id="Phobius"/>
    </source>
</evidence>
<dbReference type="PANTHER" id="PTHR38441:SF1">
    <property type="entry name" value="MEMBRANE PROTEIN"/>
    <property type="match status" value="1"/>
</dbReference>
<evidence type="ECO:0000313" key="2">
    <source>
        <dbReference type="EMBL" id="KYD21985.1"/>
    </source>
</evidence>
<feature type="transmembrane region" description="Helical" evidence="1">
    <location>
        <begin position="69"/>
        <end position="90"/>
    </location>
</feature>
<dbReference type="EMBL" id="LQYT01000016">
    <property type="protein sequence ID" value="KYD21985.1"/>
    <property type="molecule type" value="Genomic_DNA"/>
</dbReference>
<dbReference type="STRING" id="301148.B4135_1611"/>
<dbReference type="Proteomes" id="UP000075683">
    <property type="component" value="Unassembled WGS sequence"/>
</dbReference>
<keyword evidence="1" id="KW-1133">Transmembrane helix</keyword>
<keyword evidence="1" id="KW-0472">Membrane</keyword>
<dbReference type="PANTHER" id="PTHR38441">
    <property type="entry name" value="INTEGRAL MEMBRANE PROTEIN-RELATED"/>
    <property type="match status" value="1"/>
</dbReference>